<dbReference type="Proteomes" id="UP000467385">
    <property type="component" value="Chromosome"/>
</dbReference>
<evidence type="ECO:0000313" key="1">
    <source>
        <dbReference type="EMBL" id="BBZ39446.1"/>
    </source>
</evidence>
<name>A0A1X1SS77_9MYCO</name>
<dbReference type="EMBL" id="AP022613">
    <property type="protein sequence ID" value="BBZ39446.1"/>
    <property type="molecule type" value="Genomic_DNA"/>
</dbReference>
<gene>
    <name evidence="1" type="ORF">MCNS_25090</name>
</gene>
<organism evidence="1 2">
    <name type="scientific">Mycobacterium conspicuum</name>
    <dbReference type="NCBI Taxonomy" id="44010"/>
    <lineage>
        <taxon>Bacteria</taxon>
        <taxon>Bacillati</taxon>
        <taxon>Actinomycetota</taxon>
        <taxon>Actinomycetes</taxon>
        <taxon>Mycobacteriales</taxon>
        <taxon>Mycobacteriaceae</taxon>
        <taxon>Mycobacterium</taxon>
    </lineage>
</organism>
<keyword evidence="2" id="KW-1185">Reference proteome</keyword>
<evidence type="ECO:0000313" key="2">
    <source>
        <dbReference type="Proteomes" id="UP000467385"/>
    </source>
</evidence>
<dbReference type="AlphaFoldDB" id="A0A1X1SS77"/>
<dbReference type="RefSeq" id="WP_085236356.1">
    <property type="nucleotide sequence ID" value="NZ_AP022613.1"/>
</dbReference>
<accession>A0A1X1SS77</accession>
<protein>
    <submittedName>
        <fullName evidence="1">Uncharacterized protein</fullName>
    </submittedName>
</protein>
<reference evidence="1 2" key="1">
    <citation type="journal article" date="2019" name="Emerg. Microbes Infect.">
        <title>Comprehensive subspecies identification of 175 nontuberculous mycobacteria species based on 7547 genomic profiles.</title>
        <authorList>
            <person name="Matsumoto Y."/>
            <person name="Kinjo T."/>
            <person name="Motooka D."/>
            <person name="Nabeya D."/>
            <person name="Jung N."/>
            <person name="Uechi K."/>
            <person name="Horii T."/>
            <person name="Iida T."/>
            <person name="Fujita J."/>
            <person name="Nakamura S."/>
        </authorList>
    </citation>
    <scope>NUCLEOTIDE SEQUENCE [LARGE SCALE GENOMIC DNA]</scope>
    <source>
        <strain evidence="1 2">JCM 14738</strain>
    </source>
</reference>
<sequence>MTVTWAFLAEAAASVDNKLNVSGGVLSRYAVGPERLARFVLVLMTEADSDDPDRRVSVEFRPPTFDEPVRQEFEIPEAAIGKFPGFAFFNVEVTLPVDGRWLILVSGSSGTISIPLVIGQDDEAG</sequence>
<proteinExistence type="predicted"/>
<dbReference type="OrthoDB" id="4460609at2"/>